<dbReference type="EMBL" id="JASVDS010000003">
    <property type="protein sequence ID" value="MDL5032878.1"/>
    <property type="molecule type" value="Genomic_DNA"/>
</dbReference>
<dbReference type="Gene3D" id="1.20.81.30">
    <property type="entry name" value="Type II secretion system (T2SS), domain F"/>
    <property type="match status" value="2"/>
</dbReference>
<evidence type="ECO:0000256" key="2">
    <source>
        <dbReference type="ARBA" id="ARBA00005745"/>
    </source>
</evidence>
<comment type="subcellular location">
    <subcellularLocation>
        <location evidence="1">Cell membrane</location>
        <topology evidence="1">Multi-pass membrane protein</topology>
    </subcellularLocation>
</comment>
<keyword evidence="5 7" id="KW-1133">Transmembrane helix</keyword>
<protein>
    <submittedName>
        <fullName evidence="9">Type II secretion system F family protein</fullName>
    </submittedName>
</protein>
<feature type="transmembrane region" description="Helical" evidence="7">
    <location>
        <begin position="165"/>
        <end position="187"/>
    </location>
</feature>
<evidence type="ECO:0000256" key="1">
    <source>
        <dbReference type="ARBA" id="ARBA00004651"/>
    </source>
</evidence>
<dbReference type="InterPro" id="IPR018076">
    <property type="entry name" value="T2SS_GspF_dom"/>
</dbReference>
<keyword evidence="4 7" id="KW-0812">Transmembrane</keyword>
<dbReference type="PANTHER" id="PTHR30012:SF0">
    <property type="entry name" value="TYPE II SECRETION SYSTEM PROTEIN F-RELATED"/>
    <property type="match status" value="1"/>
</dbReference>
<accession>A0ABT7LJ46</accession>
<dbReference type="PANTHER" id="PTHR30012">
    <property type="entry name" value="GENERAL SECRETION PATHWAY PROTEIN"/>
    <property type="match status" value="1"/>
</dbReference>
<evidence type="ECO:0000256" key="4">
    <source>
        <dbReference type="ARBA" id="ARBA00022692"/>
    </source>
</evidence>
<dbReference type="InterPro" id="IPR003004">
    <property type="entry name" value="GspF/PilC"/>
</dbReference>
<name>A0ABT7LJ46_9BURK</name>
<evidence type="ECO:0000256" key="7">
    <source>
        <dbReference type="SAM" id="Phobius"/>
    </source>
</evidence>
<feature type="domain" description="Type II secretion system protein GspF" evidence="8">
    <location>
        <begin position="66"/>
        <end position="188"/>
    </location>
</feature>
<evidence type="ECO:0000256" key="6">
    <source>
        <dbReference type="ARBA" id="ARBA00023136"/>
    </source>
</evidence>
<dbReference type="Pfam" id="PF00482">
    <property type="entry name" value="T2SSF"/>
    <property type="match status" value="2"/>
</dbReference>
<dbReference type="RefSeq" id="WP_285982947.1">
    <property type="nucleotide sequence ID" value="NZ_JASVDS010000003.1"/>
</dbReference>
<dbReference type="InterPro" id="IPR042094">
    <property type="entry name" value="T2SS_GspF_sf"/>
</dbReference>
<comment type="caution">
    <text evidence="9">The sequence shown here is derived from an EMBL/GenBank/DDBJ whole genome shotgun (WGS) entry which is preliminary data.</text>
</comment>
<feature type="transmembrane region" description="Helical" evidence="7">
    <location>
        <begin position="207"/>
        <end position="238"/>
    </location>
</feature>
<keyword evidence="10" id="KW-1185">Reference proteome</keyword>
<evidence type="ECO:0000256" key="5">
    <source>
        <dbReference type="ARBA" id="ARBA00022989"/>
    </source>
</evidence>
<organism evidence="9 10">
    <name type="scientific">Roseateles subflavus</name>
    <dbReference type="NCBI Taxonomy" id="3053353"/>
    <lineage>
        <taxon>Bacteria</taxon>
        <taxon>Pseudomonadati</taxon>
        <taxon>Pseudomonadota</taxon>
        <taxon>Betaproteobacteria</taxon>
        <taxon>Burkholderiales</taxon>
        <taxon>Sphaerotilaceae</taxon>
        <taxon>Roseateles</taxon>
    </lineage>
</organism>
<sequence>MRFDYRARDAEGRETRGRLEAASEAAAVRALSDQGLTVVQLQAEAGAKAAPRRRGAITRADQIMLLQELATLLKAGVSLGDTLPSLTEAYAQHPLGPALADMHAQVRAGGRLSAALELPALKLPGYVHALTQAGEASGQLARALSDAATQMELDRKSGEALRSALIYPSLLVFVGIVAVFYIFIGVVPKFAPMLRNARAEVPDISRWLISSGVFVKANLGVVLGVGGALLVLLAVLLAQAPVRHWLFQRISRWPGIGPWLYQMEIGRWATVLGTLLDNRVAIVPAMHLAVGALRLDAMRAGLERAARSLQQGESLAQALSAQTWFPPTRINLVRVGERSGELPRMLMALGEAQTESARTTQARLLSLIEPAAILIIGGLIGFIMTAVMMTITSLNASI</sequence>
<keyword evidence="6 7" id="KW-0472">Membrane</keyword>
<gene>
    <name evidence="9" type="ORF">QRD43_13265</name>
</gene>
<keyword evidence="3" id="KW-1003">Cell membrane</keyword>
<evidence type="ECO:0000259" key="8">
    <source>
        <dbReference type="Pfam" id="PF00482"/>
    </source>
</evidence>
<feature type="transmembrane region" description="Helical" evidence="7">
    <location>
        <begin position="371"/>
        <end position="391"/>
    </location>
</feature>
<evidence type="ECO:0000256" key="3">
    <source>
        <dbReference type="ARBA" id="ARBA00022475"/>
    </source>
</evidence>
<evidence type="ECO:0000313" key="9">
    <source>
        <dbReference type="EMBL" id="MDL5032878.1"/>
    </source>
</evidence>
<evidence type="ECO:0000313" key="10">
    <source>
        <dbReference type="Proteomes" id="UP001238603"/>
    </source>
</evidence>
<dbReference type="PRINTS" id="PR00812">
    <property type="entry name" value="BCTERIALGSPF"/>
</dbReference>
<comment type="similarity">
    <text evidence="2">Belongs to the GSP F family.</text>
</comment>
<reference evidence="9 10" key="1">
    <citation type="submission" date="2023-06" db="EMBL/GenBank/DDBJ databases">
        <title>Pelomonas sp. APW6 16S ribosomal RNA gene genome sequencing and assembly.</title>
        <authorList>
            <person name="Woo H."/>
        </authorList>
    </citation>
    <scope>NUCLEOTIDE SEQUENCE [LARGE SCALE GENOMIC DNA]</scope>
    <source>
        <strain evidence="9 10">APW6</strain>
    </source>
</reference>
<dbReference type="Proteomes" id="UP001238603">
    <property type="component" value="Unassembled WGS sequence"/>
</dbReference>
<feature type="domain" description="Type II secretion system protein GspF" evidence="8">
    <location>
        <begin position="268"/>
        <end position="389"/>
    </location>
</feature>
<proteinExistence type="inferred from homology"/>